<dbReference type="EMBL" id="JAOPGA020000577">
    <property type="protein sequence ID" value="KAL0479582.1"/>
    <property type="molecule type" value="Genomic_DNA"/>
</dbReference>
<gene>
    <name evidence="3" type="ORF">AKO1_007788</name>
</gene>
<evidence type="ECO:0000313" key="4">
    <source>
        <dbReference type="Proteomes" id="UP001431209"/>
    </source>
</evidence>
<name>A0AAW2YQG1_9EUKA</name>
<keyword evidence="1" id="KW-0472">Membrane</keyword>
<reference evidence="3 4" key="1">
    <citation type="submission" date="2024-03" db="EMBL/GenBank/DDBJ databases">
        <title>The Acrasis kona genome and developmental transcriptomes reveal deep origins of eukaryotic multicellular pathways.</title>
        <authorList>
            <person name="Sheikh S."/>
            <person name="Fu C.-J."/>
            <person name="Brown M.W."/>
            <person name="Baldauf S.L."/>
        </authorList>
    </citation>
    <scope>NUCLEOTIDE SEQUENCE [LARGE SCALE GENOMIC DNA]</scope>
    <source>
        <strain evidence="3 4">ATCC MYA-3509</strain>
    </source>
</reference>
<organism evidence="3 4">
    <name type="scientific">Acrasis kona</name>
    <dbReference type="NCBI Taxonomy" id="1008807"/>
    <lineage>
        <taxon>Eukaryota</taxon>
        <taxon>Discoba</taxon>
        <taxon>Heterolobosea</taxon>
        <taxon>Tetramitia</taxon>
        <taxon>Eutetramitia</taxon>
        <taxon>Acrasidae</taxon>
        <taxon>Acrasis</taxon>
    </lineage>
</organism>
<evidence type="ECO:0000256" key="1">
    <source>
        <dbReference type="SAM" id="Phobius"/>
    </source>
</evidence>
<keyword evidence="2" id="KW-0732">Signal</keyword>
<proteinExistence type="predicted"/>
<evidence type="ECO:0000313" key="3">
    <source>
        <dbReference type="EMBL" id="KAL0479582.1"/>
    </source>
</evidence>
<keyword evidence="1" id="KW-0812">Transmembrane</keyword>
<evidence type="ECO:0000256" key="2">
    <source>
        <dbReference type="SAM" id="SignalP"/>
    </source>
</evidence>
<dbReference type="AlphaFoldDB" id="A0AAW2YQG1"/>
<protein>
    <recommendedName>
        <fullName evidence="5">Galactose oxidase</fullName>
    </recommendedName>
</protein>
<accession>A0AAW2YQG1</accession>
<sequence>MKTLLLIIVSLCTLSGIAAQERRWFLAGSFSAISNNNSTTNANNIAYTNNMGQSWFPLGSGTNGIINTVFVDTCSNVYIGGAFTSAGGISTNVPVAVWASRATNWSPVSKAPLALTSTSKSPVIYSITADCDAGCGSCKIYVGGMFGYTLSDGKIATGVMMFDNATSKWDALGGERNHRITEQDHVHVVSKKEHGVTEGPVNFLFVGGDFDRYLRYLNTSTGIWNEIDNSVDDPGYSVHSISYNDATLKGTRRQLYVGGHFNSRSSTGVTCSNLCVLDMHKWLLSPVLSSPVVGEIDSVSHSGTDLFVGGDFADIANQTLLTTFMTISDAGSNSQVLRTSTNITDQIIFTYACGPKDKNCTQGVVGMVSQAGKVSFFNKNTGTFSDLNTITNGVVKTFTSGFYSEQVIINPTHPTESNDTVKKVVGIIFIVIVLLILIIVFASLIYERYLKRKKTLRELNERQMREAEL</sequence>
<feature type="chain" id="PRO_5043789134" description="Galactose oxidase" evidence="2">
    <location>
        <begin position="20"/>
        <end position="469"/>
    </location>
</feature>
<evidence type="ECO:0008006" key="5">
    <source>
        <dbReference type="Google" id="ProtNLM"/>
    </source>
</evidence>
<feature type="transmembrane region" description="Helical" evidence="1">
    <location>
        <begin position="424"/>
        <end position="446"/>
    </location>
</feature>
<keyword evidence="1" id="KW-1133">Transmembrane helix</keyword>
<keyword evidence="4" id="KW-1185">Reference proteome</keyword>
<comment type="caution">
    <text evidence="3">The sequence shown here is derived from an EMBL/GenBank/DDBJ whole genome shotgun (WGS) entry which is preliminary data.</text>
</comment>
<dbReference type="Proteomes" id="UP001431209">
    <property type="component" value="Unassembled WGS sequence"/>
</dbReference>
<feature type="signal peptide" evidence="2">
    <location>
        <begin position="1"/>
        <end position="19"/>
    </location>
</feature>